<dbReference type="OrthoDB" id="8197232at2759"/>
<evidence type="ECO:0000313" key="2">
    <source>
        <dbReference type="Proteomes" id="UP001152795"/>
    </source>
</evidence>
<dbReference type="SUPFAM" id="SSF56672">
    <property type="entry name" value="DNA/RNA polymerases"/>
    <property type="match status" value="1"/>
</dbReference>
<proteinExistence type="predicted"/>
<reference evidence="1" key="1">
    <citation type="submission" date="2020-04" db="EMBL/GenBank/DDBJ databases">
        <authorList>
            <person name="Alioto T."/>
            <person name="Alioto T."/>
            <person name="Gomez Garrido J."/>
        </authorList>
    </citation>
    <scope>NUCLEOTIDE SEQUENCE</scope>
    <source>
        <strain evidence="1">A484AB</strain>
    </source>
</reference>
<dbReference type="PANTHER" id="PTHR33332">
    <property type="entry name" value="REVERSE TRANSCRIPTASE DOMAIN-CONTAINING PROTEIN"/>
    <property type="match status" value="1"/>
</dbReference>
<sequence>MDRGFFNIAVFLDLQKAFDTINHVVLLKKLDFYGLETPALNLLKSYLENRTQMCSVNGTLSRKKLITCGVPQGSILGPLLFLVYINDLPNSLEYSSTRMFADDTTLTASGKSVADVEMAINYDLAN</sequence>
<dbReference type="InterPro" id="IPR043502">
    <property type="entry name" value="DNA/RNA_pol_sf"/>
</dbReference>
<dbReference type="Proteomes" id="UP001152795">
    <property type="component" value="Unassembled WGS sequence"/>
</dbReference>
<dbReference type="EMBL" id="CACRXK020011437">
    <property type="protein sequence ID" value="CAB4021442.1"/>
    <property type="molecule type" value="Genomic_DNA"/>
</dbReference>
<comment type="caution">
    <text evidence="1">The sequence shown here is derived from an EMBL/GenBank/DDBJ whole genome shotgun (WGS) entry which is preliminary data.</text>
</comment>
<evidence type="ECO:0000313" key="1">
    <source>
        <dbReference type="EMBL" id="CAB4021442.1"/>
    </source>
</evidence>
<dbReference type="AlphaFoldDB" id="A0A6S7JYT0"/>
<feature type="non-terminal residue" evidence="1">
    <location>
        <position position="126"/>
    </location>
</feature>
<dbReference type="PROSITE" id="PS50878">
    <property type="entry name" value="RT_POL"/>
    <property type="match status" value="1"/>
</dbReference>
<protein>
    <submittedName>
        <fullName evidence="1">Uncharacterized protein</fullName>
    </submittedName>
</protein>
<organism evidence="1 2">
    <name type="scientific">Paramuricea clavata</name>
    <name type="common">Red gorgonian</name>
    <name type="synonym">Violescent sea-whip</name>
    <dbReference type="NCBI Taxonomy" id="317549"/>
    <lineage>
        <taxon>Eukaryota</taxon>
        <taxon>Metazoa</taxon>
        <taxon>Cnidaria</taxon>
        <taxon>Anthozoa</taxon>
        <taxon>Octocorallia</taxon>
        <taxon>Malacalcyonacea</taxon>
        <taxon>Plexauridae</taxon>
        <taxon>Paramuricea</taxon>
    </lineage>
</organism>
<dbReference type="Pfam" id="PF00078">
    <property type="entry name" value="RVT_1"/>
    <property type="match status" value="1"/>
</dbReference>
<name>A0A6S7JYT0_PARCT</name>
<accession>A0A6S7JYT0</accession>
<dbReference type="InterPro" id="IPR000477">
    <property type="entry name" value="RT_dom"/>
</dbReference>
<keyword evidence="2" id="KW-1185">Reference proteome</keyword>
<gene>
    <name evidence="1" type="ORF">PACLA_8A028481</name>
</gene>